<keyword evidence="3" id="KW-0808">Transferase</keyword>
<dbReference type="OrthoDB" id="1720310at2759"/>
<dbReference type="Gene3D" id="2.60.120.430">
    <property type="entry name" value="Galactose-binding lectin"/>
    <property type="match status" value="1"/>
</dbReference>
<organism evidence="13 14">
    <name type="scientific">Morella rubra</name>
    <name type="common">Chinese bayberry</name>
    <dbReference type="NCBI Taxonomy" id="262757"/>
    <lineage>
        <taxon>Eukaryota</taxon>
        <taxon>Viridiplantae</taxon>
        <taxon>Streptophyta</taxon>
        <taxon>Embryophyta</taxon>
        <taxon>Tracheophyta</taxon>
        <taxon>Spermatophyta</taxon>
        <taxon>Magnoliopsida</taxon>
        <taxon>eudicotyledons</taxon>
        <taxon>Gunneridae</taxon>
        <taxon>Pentapetalae</taxon>
        <taxon>rosids</taxon>
        <taxon>fabids</taxon>
        <taxon>Fagales</taxon>
        <taxon>Myricaceae</taxon>
        <taxon>Morella</taxon>
    </lineage>
</organism>
<protein>
    <submittedName>
        <fullName evidence="13">Receptor-like protein kinase FERONIA</fullName>
    </submittedName>
</protein>
<dbReference type="GO" id="GO:0016020">
    <property type="term" value="C:membrane"/>
    <property type="evidence" value="ECO:0007669"/>
    <property type="project" value="UniProtKB-SubCell"/>
</dbReference>
<comment type="subcellular location">
    <subcellularLocation>
        <location evidence="1">Membrane</location>
        <topology evidence="1">Single-pass type I membrane protein</topology>
    </subcellularLocation>
</comment>
<proteinExistence type="predicted"/>
<name>A0A6A1VEZ9_9ROSI</name>
<evidence type="ECO:0000313" key="13">
    <source>
        <dbReference type="EMBL" id="KAB1211442.1"/>
    </source>
</evidence>
<keyword evidence="2" id="KW-0723">Serine/threonine-protein kinase</keyword>
<dbReference type="PANTHER" id="PTHR34590">
    <property type="entry name" value="OS03G0124300 PROTEIN-RELATED"/>
    <property type="match status" value="1"/>
</dbReference>
<reference evidence="13 14" key="1">
    <citation type="journal article" date="2019" name="Plant Biotechnol. J.">
        <title>The red bayberry genome and genetic basis of sex determination.</title>
        <authorList>
            <person name="Jia H.M."/>
            <person name="Jia H.J."/>
            <person name="Cai Q.L."/>
            <person name="Wang Y."/>
            <person name="Zhao H.B."/>
            <person name="Yang W.F."/>
            <person name="Wang G.Y."/>
            <person name="Li Y.H."/>
            <person name="Zhan D.L."/>
            <person name="Shen Y.T."/>
            <person name="Niu Q.F."/>
            <person name="Chang L."/>
            <person name="Qiu J."/>
            <person name="Zhao L."/>
            <person name="Xie H.B."/>
            <person name="Fu W.Y."/>
            <person name="Jin J."/>
            <person name="Li X.W."/>
            <person name="Jiao Y."/>
            <person name="Zhou C.C."/>
            <person name="Tu T."/>
            <person name="Chai C.Y."/>
            <person name="Gao J.L."/>
            <person name="Fan L.J."/>
            <person name="van de Weg E."/>
            <person name="Wang J.Y."/>
            <person name="Gao Z.S."/>
        </authorList>
    </citation>
    <scope>NUCLEOTIDE SEQUENCE [LARGE SCALE GENOMIC DNA]</scope>
    <source>
        <tissue evidence="13">Leaves</tissue>
    </source>
</reference>
<evidence type="ECO:0000259" key="12">
    <source>
        <dbReference type="Pfam" id="PF12819"/>
    </source>
</evidence>
<keyword evidence="7" id="KW-0067">ATP-binding</keyword>
<feature type="chain" id="PRO_5025610221" evidence="11">
    <location>
        <begin position="20"/>
        <end position="394"/>
    </location>
</feature>
<keyword evidence="14" id="KW-1185">Reference proteome</keyword>
<dbReference type="PANTHER" id="PTHR34590:SF5">
    <property type="entry name" value="OS04G0586500 PROTEIN"/>
    <property type="match status" value="1"/>
</dbReference>
<feature type="domain" description="Malectin-like" evidence="12">
    <location>
        <begin position="90"/>
        <end position="349"/>
    </location>
</feature>
<dbReference type="AlphaFoldDB" id="A0A6A1VEZ9"/>
<evidence type="ECO:0000256" key="8">
    <source>
        <dbReference type="ARBA" id="ARBA00022989"/>
    </source>
</evidence>
<feature type="signal peptide" evidence="11">
    <location>
        <begin position="1"/>
        <end position="19"/>
    </location>
</feature>
<sequence length="394" mass="44148">MAMLLIALHLCTTFHLLVSLPITAKTPPPYTPTDYFLLNCGLSSNSTSPDGRHWEGDSNSKFSPHNIHTTSSTYEASRQDSSISEVPYMTALVVKEFIVNVLNSHHLNVTFIPFSSSYAFINGIEIVSMPNNLYLRDQDSDESAATFVNFQPLVCSVNTTALETMYRLNVGGQAIPGVEDTGMFRTWKNDEDYIYGRALGTTPHPLNVTIKYSRDTPVYTAPKLVYSTSRTMGAYPKINLNYKLTWIFQVDTGFIYLVRLHFCETQLEVTKVNQQVFRIFICNQTAEEAADVIQWSGGSGIPVYKDYLVWVPKKIQGKQDLWLALHPNKDLNPKPEFADAILNGVEIFKLNQSEGNLAGPNPELVVGPTSGFPEEETENKNQVNFPRLCSLLEP</sequence>
<keyword evidence="6" id="KW-0547">Nucleotide-binding</keyword>
<accession>A0A6A1VEZ9</accession>
<keyword evidence="13" id="KW-0418">Kinase</keyword>
<evidence type="ECO:0000256" key="10">
    <source>
        <dbReference type="ARBA" id="ARBA00023180"/>
    </source>
</evidence>
<dbReference type="Proteomes" id="UP000516437">
    <property type="component" value="Chromosome 6"/>
</dbReference>
<evidence type="ECO:0000256" key="2">
    <source>
        <dbReference type="ARBA" id="ARBA00022527"/>
    </source>
</evidence>
<keyword evidence="13" id="KW-0675">Receptor</keyword>
<comment type="caution">
    <text evidence="13">The sequence shown here is derived from an EMBL/GenBank/DDBJ whole genome shotgun (WGS) entry which is preliminary data.</text>
</comment>
<keyword evidence="4" id="KW-0812">Transmembrane</keyword>
<gene>
    <name evidence="13" type="ORF">CJ030_MR6G021368</name>
</gene>
<keyword evidence="8" id="KW-1133">Transmembrane helix</keyword>
<evidence type="ECO:0000256" key="1">
    <source>
        <dbReference type="ARBA" id="ARBA00004479"/>
    </source>
</evidence>
<dbReference type="GO" id="GO:0004674">
    <property type="term" value="F:protein serine/threonine kinase activity"/>
    <property type="evidence" value="ECO:0007669"/>
    <property type="project" value="UniProtKB-KW"/>
</dbReference>
<dbReference type="GO" id="GO:0005524">
    <property type="term" value="F:ATP binding"/>
    <property type="evidence" value="ECO:0007669"/>
    <property type="project" value="UniProtKB-KW"/>
</dbReference>
<dbReference type="GO" id="GO:0004714">
    <property type="term" value="F:transmembrane receptor protein tyrosine kinase activity"/>
    <property type="evidence" value="ECO:0007669"/>
    <property type="project" value="InterPro"/>
</dbReference>
<keyword evidence="10" id="KW-0325">Glycoprotein</keyword>
<evidence type="ECO:0000313" key="14">
    <source>
        <dbReference type="Proteomes" id="UP000516437"/>
    </source>
</evidence>
<evidence type="ECO:0000256" key="7">
    <source>
        <dbReference type="ARBA" id="ARBA00022840"/>
    </source>
</evidence>
<dbReference type="Pfam" id="PF12819">
    <property type="entry name" value="Malectin_like"/>
    <property type="match status" value="1"/>
</dbReference>
<dbReference type="EMBL" id="RXIC02000024">
    <property type="protein sequence ID" value="KAB1211442.1"/>
    <property type="molecule type" value="Genomic_DNA"/>
</dbReference>
<evidence type="ECO:0000256" key="3">
    <source>
        <dbReference type="ARBA" id="ARBA00022679"/>
    </source>
</evidence>
<evidence type="ECO:0000256" key="5">
    <source>
        <dbReference type="ARBA" id="ARBA00022729"/>
    </source>
</evidence>
<keyword evidence="9" id="KW-0472">Membrane</keyword>
<evidence type="ECO:0000256" key="4">
    <source>
        <dbReference type="ARBA" id="ARBA00022692"/>
    </source>
</evidence>
<evidence type="ECO:0000256" key="11">
    <source>
        <dbReference type="SAM" id="SignalP"/>
    </source>
</evidence>
<dbReference type="InterPro" id="IPR024788">
    <property type="entry name" value="Malectin-like_Carb-bd_dom"/>
</dbReference>
<dbReference type="InterPro" id="IPR045272">
    <property type="entry name" value="ANXUR1/2-like"/>
</dbReference>
<keyword evidence="5 11" id="KW-0732">Signal</keyword>
<evidence type="ECO:0000256" key="9">
    <source>
        <dbReference type="ARBA" id="ARBA00023136"/>
    </source>
</evidence>
<evidence type="ECO:0000256" key="6">
    <source>
        <dbReference type="ARBA" id="ARBA00022741"/>
    </source>
</evidence>
<dbReference type="FunFam" id="2.60.120.430:FF:000007">
    <property type="entry name" value="FERONIA receptor-like kinase"/>
    <property type="match status" value="1"/>
</dbReference>